<protein>
    <recommendedName>
        <fullName evidence="4">Nucleoporin Nup37</fullName>
    </recommendedName>
</protein>
<organism evidence="2 3">
    <name type="scientific">Gryllus longicercus</name>
    <dbReference type="NCBI Taxonomy" id="2509291"/>
    <lineage>
        <taxon>Eukaryota</taxon>
        <taxon>Metazoa</taxon>
        <taxon>Ecdysozoa</taxon>
        <taxon>Arthropoda</taxon>
        <taxon>Hexapoda</taxon>
        <taxon>Insecta</taxon>
        <taxon>Pterygota</taxon>
        <taxon>Neoptera</taxon>
        <taxon>Polyneoptera</taxon>
        <taxon>Orthoptera</taxon>
        <taxon>Ensifera</taxon>
        <taxon>Gryllidea</taxon>
        <taxon>Grylloidea</taxon>
        <taxon>Gryllidae</taxon>
        <taxon>Gryllinae</taxon>
        <taxon>Gryllus</taxon>
    </lineage>
</organism>
<evidence type="ECO:0000313" key="2">
    <source>
        <dbReference type="EMBL" id="KAK7788429.1"/>
    </source>
</evidence>
<dbReference type="InterPro" id="IPR001680">
    <property type="entry name" value="WD40_rpt"/>
</dbReference>
<evidence type="ECO:0000313" key="3">
    <source>
        <dbReference type="Proteomes" id="UP001378592"/>
    </source>
</evidence>
<dbReference type="SUPFAM" id="SSF50978">
    <property type="entry name" value="WD40 repeat-like"/>
    <property type="match status" value="1"/>
</dbReference>
<dbReference type="PANTHER" id="PTHR22806">
    <property type="entry name" value="NUCLEOPORIN NUP37 P37 -RELATED"/>
    <property type="match status" value="1"/>
</dbReference>
<gene>
    <name evidence="2" type="ORF">R5R35_012508</name>
</gene>
<name>A0AAN9V307_9ORTH</name>
<dbReference type="GO" id="GO:0031080">
    <property type="term" value="C:nuclear pore outer ring"/>
    <property type="evidence" value="ECO:0007669"/>
    <property type="project" value="InterPro"/>
</dbReference>
<keyword evidence="1" id="KW-0853">WD repeat</keyword>
<dbReference type="Pfam" id="PF00400">
    <property type="entry name" value="WD40"/>
    <property type="match status" value="1"/>
</dbReference>
<keyword evidence="3" id="KW-1185">Reference proteome</keyword>
<reference evidence="2 3" key="1">
    <citation type="submission" date="2024-03" db="EMBL/GenBank/DDBJ databases">
        <title>The genome assembly and annotation of the cricket Gryllus longicercus Weissman &amp; Gray.</title>
        <authorList>
            <person name="Szrajer S."/>
            <person name="Gray D."/>
            <person name="Ylla G."/>
        </authorList>
    </citation>
    <scope>NUCLEOTIDE SEQUENCE [LARGE SCALE GENOMIC DNA]</scope>
    <source>
        <strain evidence="2">DAG 2021-001</strain>
        <tissue evidence="2">Whole body minus gut</tissue>
    </source>
</reference>
<dbReference type="SMART" id="SM00320">
    <property type="entry name" value="WD40"/>
    <property type="match status" value="5"/>
</dbReference>
<evidence type="ECO:0008006" key="4">
    <source>
        <dbReference type="Google" id="ProtNLM"/>
    </source>
</evidence>
<evidence type="ECO:0000256" key="1">
    <source>
        <dbReference type="PROSITE-ProRule" id="PRU00221"/>
    </source>
</evidence>
<dbReference type="AlphaFoldDB" id="A0AAN9V307"/>
<proteinExistence type="predicted"/>
<dbReference type="InterPro" id="IPR037626">
    <property type="entry name" value="NUP37"/>
</dbReference>
<dbReference type="Gene3D" id="2.130.10.10">
    <property type="entry name" value="YVTN repeat-like/Quinoprotein amine dehydrogenase"/>
    <property type="match status" value="1"/>
</dbReference>
<dbReference type="InterPro" id="IPR015943">
    <property type="entry name" value="WD40/YVTN_repeat-like_dom_sf"/>
</dbReference>
<dbReference type="PROSITE" id="PS50294">
    <property type="entry name" value="WD_REPEATS_REGION"/>
    <property type="match status" value="1"/>
</dbReference>
<dbReference type="PANTHER" id="PTHR22806:SF0">
    <property type="entry name" value="NUCLEOPORIN NUP37"/>
    <property type="match status" value="1"/>
</dbReference>
<feature type="repeat" description="WD" evidence="1">
    <location>
        <begin position="117"/>
        <end position="151"/>
    </location>
</feature>
<dbReference type="Proteomes" id="UP001378592">
    <property type="component" value="Unassembled WGS sequence"/>
</dbReference>
<comment type="caution">
    <text evidence="2">The sequence shown here is derived from an EMBL/GenBank/DDBJ whole genome shotgun (WGS) entry which is preliminary data.</text>
</comment>
<dbReference type="InterPro" id="IPR036322">
    <property type="entry name" value="WD40_repeat_dom_sf"/>
</dbReference>
<sequence>MDTPAATPLFVEFKDQVLFAEFSPYEWSPNLICIAFHNNISVGRIKFQEEDDEMEEEIDFQVLHKFFHEVRPDCLAWNPESSISTLPKHVSFCTGGADYQLRLFESDLSNNHSIQVLEGHTYYINSIAYDMDGEYLASGSDDSTCRLWAIKDKYSCFAVMNFRTAVVSVCFHQEEPGKLMVALKKGKIIQVNVNTQQRIMTFDCGTEPLLSADWSPSNSLCVVAVAEQELTWWDTSKSRNPVESRMIHTTNACAVRCCPLSDTYVATFGEPDHQLKVLSLNSNVPQLIANLQLTTNISWHHHLPYVCAGNDYQLGFWKVTTK</sequence>
<dbReference type="EMBL" id="JAZDUA010001125">
    <property type="protein sequence ID" value="KAK7788429.1"/>
    <property type="molecule type" value="Genomic_DNA"/>
</dbReference>
<accession>A0AAN9V307</accession>
<dbReference type="PROSITE" id="PS50082">
    <property type="entry name" value="WD_REPEATS_2"/>
    <property type="match status" value="1"/>
</dbReference>